<proteinExistence type="predicted"/>
<evidence type="ECO:0000313" key="1">
    <source>
        <dbReference type="EMBL" id="MFB9057786.1"/>
    </source>
</evidence>
<sequence>MKTYMVILKDDVILNTDIFNYFIEMDCAIVDYYPRFKALKLESKKALKQTALKYIKSIEEEKNFNL</sequence>
<dbReference type="EMBL" id="JBHMFC010000095">
    <property type="protein sequence ID" value="MFB9057786.1"/>
    <property type="molecule type" value="Genomic_DNA"/>
</dbReference>
<reference evidence="1 2" key="1">
    <citation type="submission" date="2024-09" db="EMBL/GenBank/DDBJ databases">
        <authorList>
            <person name="Sun Q."/>
            <person name="Mori K."/>
        </authorList>
    </citation>
    <scope>NUCLEOTIDE SEQUENCE [LARGE SCALE GENOMIC DNA]</scope>
    <source>
        <strain evidence="1 2">CECT 8622</strain>
    </source>
</reference>
<organism evidence="1 2">
    <name type="scientific">Mariniflexile ostreae</name>
    <dbReference type="NCBI Taxonomy" id="1520892"/>
    <lineage>
        <taxon>Bacteria</taxon>
        <taxon>Pseudomonadati</taxon>
        <taxon>Bacteroidota</taxon>
        <taxon>Flavobacteriia</taxon>
        <taxon>Flavobacteriales</taxon>
        <taxon>Flavobacteriaceae</taxon>
        <taxon>Mariniflexile</taxon>
    </lineage>
</organism>
<gene>
    <name evidence="1" type="ORF">ACFFU9_13650</name>
</gene>
<name>A0ABV5FED6_9FLAO</name>
<comment type="caution">
    <text evidence="1">The sequence shown here is derived from an EMBL/GenBank/DDBJ whole genome shotgun (WGS) entry which is preliminary data.</text>
</comment>
<dbReference type="RefSeq" id="WP_379862040.1">
    <property type="nucleotide sequence ID" value="NZ_JBHMFC010000095.1"/>
</dbReference>
<dbReference type="Proteomes" id="UP001589585">
    <property type="component" value="Unassembled WGS sequence"/>
</dbReference>
<keyword evidence="2" id="KW-1185">Reference proteome</keyword>
<accession>A0ABV5FED6</accession>
<evidence type="ECO:0000313" key="2">
    <source>
        <dbReference type="Proteomes" id="UP001589585"/>
    </source>
</evidence>
<protein>
    <submittedName>
        <fullName evidence="1">Uncharacterized protein</fullName>
    </submittedName>
</protein>